<keyword evidence="3" id="KW-1185">Reference proteome</keyword>
<dbReference type="RefSeq" id="WP_183540637.1">
    <property type="nucleotide sequence ID" value="NZ_DASWOY010000059.1"/>
</dbReference>
<dbReference type="Pfam" id="PF00563">
    <property type="entry name" value="EAL"/>
    <property type="match status" value="1"/>
</dbReference>
<comment type="caution">
    <text evidence="2">The sequence shown here is derived from an EMBL/GenBank/DDBJ whole genome shotgun (WGS) entry which is preliminary data.</text>
</comment>
<dbReference type="InterPro" id="IPR050706">
    <property type="entry name" value="Cyclic-di-GMP_PDE-like"/>
</dbReference>
<dbReference type="SUPFAM" id="SSF141868">
    <property type="entry name" value="EAL domain-like"/>
    <property type="match status" value="1"/>
</dbReference>
<dbReference type="PANTHER" id="PTHR33121">
    <property type="entry name" value="CYCLIC DI-GMP PHOSPHODIESTERASE PDEF"/>
    <property type="match status" value="1"/>
</dbReference>
<dbReference type="Proteomes" id="UP000562464">
    <property type="component" value="Unassembled WGS sequence"/>
</dbReference>
<protein>
    <submittedName>
        <fullName evidence="2">EAL domain-containing protein (Putative c-di-GMP-specific phosphodiesterase class I)</fullName>
    </submittedName>
</protein>
<sequence>MNIKTLNEKFYVVYQPIVQAIGSNQFQCNEYEVLLHSKDDDKFPIDEFNIINSSEDSNLIFMEWYAEQLIPQIKEHKNSNFSVNINPDQWKQPSTVCFLQKLSQYANRITIELTEHVPKSSCSIDFTKILKNVKKLGFGIALDDITVGNNTTQFFSKHADKIDRIKFSLLDNSIETIQNIDSIVELAKKFDKQLVVERIEDLRTANCLKKKGVCRFQGFLFGKGTIKPGLGNTNNEQFDFSML</sequence>
<dbReference type="SMART" id="SM00052">
    <property type="entry name" value="EAL"/>
    <property type="match status" value="1"/>
</dbReference>
<name>A0A841CAA6_9LACT</name>
<proteinExistence type="predicted"/>
<dbReference type="CDD" id="cd01948">
    <property type="entry name" value="EAL"/>
    <property type="match status" value="1"/>
</dbReference>
<evidence type="ECO:0000313" key="3">
    <source>
        <dbReference type="Proteomes" id="UP000562464"/>
    </source>
</evidence>
<dbReference type="AlphaFoldDB" id="A0A841CAA6"/>
<organism evidence="2 3">
    <name type="scientific">Lactovum miscens</name>
    <dbReference type="NCBI Taxonomy" id="190387"/>
    <lineage>
        <taxon>Bacteria</taxon>
        <taxon>Bacillati</taxon>
        <taxon>Bacillota</taxon>
        <taxon>Bacilli</taxon>
        <taxon>Lactobacillales</taxon>
        <taxon>Streptococcaceae</taxon>
        <taxon>Lactovum</taxon>
    </lineage>
</organism>
<dbReference type="GO" id="GO:0071111">
    <property type="term" value="F:cyclic-guanylate-specific phosphodiesterase activity"/>
    <property type="evidence" value="ECO:0007669"/>
    <property type="project" value="InterPro"/>
</dbReference>
<dbReference type="PROSITE" id="PS50883">
    <property type="entry name" value="EAL"/>
    <property type="match status" value="1"/>
</dbReference>
<evidence type="ECO:0000259" key="1">
    <source>
        <dbReference type="PROSITE" id="PS50883"/>
    </source>
</evidence>
<feature type="domain" description="EAL" evidence="1">
    <location>
        <begin position="1"/>
        <end position="238"/>
    </location>
</feature>
<evidence type="ECO:0000313" key="2">
    <source>
        <dbReference type="EMBL" id="MBB5888512.1"/>
    </source>
</evidence>
<gene>
    <name evidence="2" type="ORF">HNQ37_001413</name>
</gene>
<dbReference type="Gene3D" id="3.20.20.450">
    <property type="entry name" value="EAL domain"/>
    <property type="match status" value="1"/>
</dbReference>
<dbReference type="InterPro" id="IPR001633">
    <property type="entry name" value="EAL_dom"/>
</dbReference>
<accession>A0A841CAA6</accession>
<dbReference type="EMBL" id="JACHHV010000028">
    <property type="protein sequence ID" value="MBB5888512.1"/>
    <property type="molecule type" value="Genomic_DNA"/>
</dbReference>
<dbReference type="InterPro" id="IPR035919">
    <property type="entry name" value="EAL_sf"/>
</dbReference>
<dbReference type="PANTHER" id="PTHR33121:SF79">
    <property type="entry name" value="CYCLIC DI-GMP PHOSPHODIESTERASE PDED-RELATED"/>
    <property type="match status" value="1"/>
</dbReference>
<reference evidence="2 3" key="1">
    <citation type="submission" date="2020-08" db="EMBL/GenBank/DDBJ databases">
        <title>Genomic Encyclopedia of Type Strains, Phase IV (KMG-IV): sequencing the most valuable type-strain genomes for metagenomic binning, comparative biology and taxonomic classification.</title>
        <authorList>
            <person name="Goeker M."/>
        </authorList>
    </citation>
    <scope>NUCLEOTIDE SEQUENCE [LARGE SCALE GENOMIC DNA]</scope>
    <source>
        <strain evidence="2 3">DSM 14925</strain>
    </source>
</reference>